<evidence type="ECO:0000259" key="11">
    <source>
        <dbReference type="PROSITE" id="PS51371"/>
    </source>
</evidence>
<evidence type="ECO:0000256" key="7">
    <source>
        <dbReference type="ARBA" id="ARBA00023136"/>
    </source>
</evidence>
<evidence type="ECO:0000256" key="5">
    <source>
        <dbReference type="ARBA" id="ARBA00022989"/>
    </source>
</evidence>
<keyword evidence="4" id="KW-0677">Repeat</keyword>
<dbReference type="Pfam" id="PF00571">
    <property type="entry name" value="CBS"/>
    <property type="match status" value="2"/>
</dbReference>
<keyword evidence="2" id="KW-1003">Cell membrane</keyword>
<organism evidence="13 14">
    <name type="scientific">Fusobacterium mortiferum</name>
    <dbReference type="NCBI Taxonomy" id="850"/>
    <lineage>
        <taxon>Bacteria</taxon>
        <taxon>Fusobacteriati</taxon>
        <taxon>Fusobacteriota</taxon>
        <taxon>Fusobacteriia</taxon>
        <taxon>Fusobacteriales</taxon>
        <taxon>Fusobacteriaceae</taxon>
        <taxon>Fusobacterium</taxon>
    </lineage>
</organism>
<feature type="domain" description="CNNM transmembrane" evidence="12">
    <location>
        <begin position="5"/>
        <end position="205"/>
    </location>
</feature>
<sequence length="446" mass="50627">MDTGPQFNLFLNLLFLVFLTMTNAFFACTEIAMVSINKNKINLLAENGNKTAKLIQKVLAEPTNFLSTIQVAITLSGFFASASAATGFAEILSKRLVAFNLPYTKEISIIIVTITLSYFTLVFGELVPKRIALHKAEAISMFAIRPIYIIAKLTFPFIKLLSVSTNIILRILGFKIDNVEEQVSEEEIKSLLEVGQIHGVFNKTEKDMITSVLSFDNKYAKEVMTPRTDTYMIDINTPLDEYLDEFLTKKHSRIPIYDGEIDNIVGVLFIKDFILEARKKGFENVDVHSIMRKPYFIPETKKIDILFKEMQASKIFMSIIIDEYGGFSGIVTMEDLIEEIVGSIEEEYENKEPKLTPIGENIYLVDGLFSLDTLNYELGLNLYSDNYDTLSGFIMGELERVPNEKEKIVLEYNNVILEVLSVKDKRIAKVKLTLAHKELNTETTEE</sequence>
<evidence type="ECO:0000256" key="1">
    <source>
        <dbReference type="ARBA" id="ARBA00004651"/>
    </source>
</evidence>
<feature type="transmembrane region" description="Helical" evidence="10">
    <location>
        <begin position="107"/>
        <end position="127"/>
    </location>
</feature>
<dbReference type="PANTHER" id="PTHR43099">
    <property type="entry name" value="UPF0053 PROTEIN YRKA"/>
    <property type="match status" value="1"/>
</dbReference>
<protein>
    <submittedName>
        <fullName evidence="13">HlyC/CorC family transporter</fullName>
    </submittedName>
</protein>
<evidence type="ECO:0000256" key="8">
    <source>
        <dbReference type="PROSITE-ProRule" id="PRU00703"/>
    </source>
</evidence>
<evidence type="ECO:0000256" key="10">
    <source>
        <dbReference type="SAM" id="Phobius"/>
    </source>
</evidence>
<evidence type="ECO:0000259" key="12">
    <source>
        <dbReference type="PROSITE" id="PS51846"/>
    </source>
</evidence>
<feature type="transmembrane region" description="Helical" evidence="10">
    <location>
        <begin position="65"/>
        <end position="87"/>
    </location>
</feature>
<evidence type="ECO:0000256" key="9">
    <source>
        <dbReference type="PROSITE-ProRule" id="PRU01193"/>
    </source>
</evidence>
<dbReference type="AlphaFoldDB" id="A0A414PVH3"/>
<keyword evidence="5 9" id="KW-1133">Transmembrane helix</keyword>
<dbReference type="PROSITE" id="PS51371">
    <property type="entry name" value="CBS"/>
    <property type="match status" value="2"/>
</dbReference>
<keyword evidence="7 9" id="KW-0472">Membrane</keyword>
<dbReference type="Pfam" id="PF03471">
    <property type="entry name" value="CorC_HlyC"/>
    <property type="match status" value="1"/>
</dbReference>
<feature type="transmembrane region" description="Helical" evidence="10">
    <location>
        <begin position="12"/>
        <end position="34"/>
    </location>
</feature>
<dbReference type="InterPro" id="IPR000644">
    <property type="entry name" value="CBS_dom"/>
</dbReference>
<dbReference type="InterPro" id="IPR005170">
    <property type="entry name" value="Transptr-assoc_dom"/>
</dbReference>
<comment type="subcellular location">
    <subcellularLocation>
        <location evidence="1">Cell membrane</location>
        <topology evidence="1">Multi-pass membrane protein</topology>
    </subcellularLocation>
</comment>
<dbReference type="CDD" id="cd04590">
    <property type="entry name" value="CBS_pair_CorC_HlyC_assoc"/>
    <property type="match status" value="1"/>
</dbReference>
<dbReference type="InterPro" id="IPR016169">
    <property type="entry name" value="FAD-bd_PCMH_sub2"/>
</dbReference>
<evidence type="ECO:0000313" key="14">
    <source>
        <dbReference type="Proteomes" id="UP000284676"/>
    </source>
</evidence>
<keyword evidence="3 9" id="KW-0812">Transmembrane</keyword>
<dbReference type="GO" id="GO:0005886">
    <property type="term" value="C:plasma membrane"/>
    <property type="evidence" value="ECO:0007669"/>
    <property type="project" value="UniProtKB-SubCell"/>
</dbReference>
<feature type="transmembrane region" description="Helical" evidence="10">
    <location>
        <begin position="147"/>
        <end position="169"/>
    </location>
</feature>
<evidence type="ECO:0000256" key="4">
    <source>
        <dbReference type="ARBA" id="ARBA00022737"/>
    </source>
</evidence>
<dbReference type="PANTHER" id="PTHR43099:SF2">
    <property type="entry name" value="UPF0053 PROTEIN YRKA"/>
    <property type="match status" value="1"/>
</dbReference>
<name>A0A414PVH3_FUSMR</name>
<dbReference type="InterPro" id="IPR051676">
    <property type="entry name" value="UPF0053_domain"/>
</dbReference>
<dbReference type="Pfam" id="PF01595">
    <property type="entry name" value="CNNM"/>
    <property type="match status" value="1"/>
</dbReference>
<dbReference type="SUPFAM" id="SSF56176">
    <property type="entry name" value="FAD-binding/transporter-associated domain-like"/>
    <property type="match status" value="1"/>
</dbReference>
<dbReference type="SMART" id="SM01091">
    <property type="entry name" value="CorC_HlyC"/>
    <property type="match status" value="1"/>
</dbReference>
<dbReference type="FunFam" id="3.10.580.10:FF:000002">
    <property type="entry name" value="Magnesium/cobalt efflux protein CorC"/>
    <property type="match status" value="1"/>
</dbReference>
<dbReference type="SUPFAM" id="SSF54631">
    <property type="entry name" value="CBS-domain pair"/>
    <property type="match status" value="1"/>
</dbReference>
<dbReference type="InterPro" id="IPR044751">
    <property type="entry name" value="Ion_transp-like_CBS"/>
</dbReference>
<accession>A0A414PVH3</accession>
<dbReference type="Proteomes" id="UP000284676">
    <property type="component" value="Unassembled WGS sequence"/>
</dbReference>
<dbReference type="InterPro" id="IPR036318">
    <property type="entry name" value="FAD-bd_PCMH-like_sf"/>
</dbReference>
<feature type="domain" description="CBS" evidence="11">
    <location>
        <begin position="290"/>
        <end position="346"/>
    </location>
</feature>
<dbReference type="Gene3D" id="3.10.580.10">
    <property type="entry name" value="CBS-domain"/>
    <property type="match status" value="1"/>
</dbReference>
<comment type="caution">
    <text evidence="13">The sequence shown here is derived from an EMBL/GenBank/DDBJ whole genome shotgun (WGS) entry which is preliminary data.</text>
</comment>
<reference evidence="13 14" key="1">
    <citation type="submission" date="2018-08" db="EMBL/GenBank/DDBJ databases">
        <title>A genome reference for cultivated species of the human gut microbiota.</title>
        <authorList>
            <person name="Zou Y."/>
            <person name="Xue W."/>
            <person name="Luo G."/>
        </authorList>
    </citation>
    <scope>NUCLEOTIDE SEQUENCE [LARGE SCALE GENOMIC DNA]</scope>
    <source>
        <strain evidence="13 14">AM25-1</strain>
    </source>
</reference>
<evidence type="ECO:0000256" key="3">
    <source>
        <dbReference type="ARBA" id="ARBA00022692"/>
    </source>
</evidence>
<dbReference type="InterPro" id="IPR002550">
    <property type="entry name" value="CNNM"/>
</dbReference>
<dbReference type="EMBL" id="QRHL01000008">
    <property type="protein sequence ID" value="RHF72496.1"/>
    <property type="molecule type" value="Genomic_DNA"/>
</dbReference>
<keyword evidence="6 8" id="KW-0129">CBS domain</keyword>
<feature type="domain" description="CBS" evidence="11">
    <location>
        <begin position="224"/>
        <end position="287"/>
    </location>
</feature>
<gene>
    <name evidence="13" type="ORF">DW663_06460</name>
</gene>
<dbReference type="Gene3D" id="3.30.465.10">
    <property type="match status" value="1"/>
</dbReference>
<evidence type="ECO:0000256" key="2">
    <source>
        <dbReference type="ARBA" id="ARBA00022475"/>
    </source>
</evidence>
<dbReference type="PROSITE" id="PS51846">
    <property type="entry name" value="CNNM"/>
    <property type="match status" value="1"/>
</dbReference>
<dbReference type="InterPro" id="IPR046342">
    <property type="entry name" value="CBS_dom_sf"/>
</dbReference>
<evidence type="ECO:0000256" key="6">
    <source>
        <dbReference type="ARBA" id="ARBA00023122"/>
    </source>
</evidence>
<dbReference type="GO" id="GO:0050660">
    <property type="term" value="F:flavin adenine dinucleotide binding"/>
    <property type="evidence" value="ECO:0007669"/>
    <property type="project" value="InterPro"/>
</dbReference>
<proteinExistence type="predicted"/>
<dbReference type="RefSeq" id="WP_118234332.1">
    <property type="nucleotide sequence ID" value="NZ_QRHL01000008.1"/>
</dbReference>
<evidence type="ECO:0000313" key="13">
    <source>
        <dbReference type="EMBL" id="RHF72496.1"/>
    </source>
</evidence>